<protein>
    <submittedName>
        <fullName evidence="1">Uncharacterized protein</fullName>
    </submittedName>
</protein>
<dbReference type="AlphaFoldDB" id="A0A9W7AGX6"/>
<proteinExistence type="predicted"/>
<organism evidence="1 2">
    <name type="scientific">Triparma laevis f. inornata</name>
    <dbReference type="NCBI Taxonomy" id="1714386"/>
    <lineage>
        <taxon>Eukaryota</taxon>
        <taxon>Sar</taxon>
        <taxon>Stramenopiles</taxon>
        <taxon>Ochrophyta</taxon>
        <taxon>Bolidophyceae</taxon>
        <taxon>Parmales</taxon>
        <taxon>Triparmaceae</taxon>
        <taxon>Triparma</taxon>
    </lineage>
</organism>
<evidence type="ECO:0000313" key="1">
    <source>
        <dbReference type="EMBL" id="GMH68963.1"/>
    </source>
</evidence>
<dbReference type="EMBL" id="BLQM01000144">
    <property type="protein sequence ID" value="GMH68963.1"/>
    <property type="molecule type" value="Genomic_DNA"/>
</dbReference>
<name>A0A9W7AGX6_9STRA</name>
<evidence type="ECO:0000313" key="2">
    <source>
        <dbReference type="Proteomes" id="UP001162640"/>
    </source>
</evidence>
<dbReference type="Proteomes" id="UP001162640">
    <property type="component" value="Unassembled WGS sequence"/>
</dbReference>
<sequence length="112" mass="12405">MKMGEEVVKSLDSTLNASEVSDISADISSILQGFDEERLEGTSMMIEGLIPDCITESVLGEELWEKVKGDISKIWMITGEPRTNEHSRSENGTILSLELHILSLRDETASHL</sequence>
<accession>A0A9W7AGX6</accession>
<gene>
    <name evidence="1" type="ORF">TL16_g05049</name>
</gene>
<comment type="caution">
    <text evidence="1">The sequence shown here is derived from an EMBL/GenBank/DDBJ whole genome shotgun (WGS) entry which is preliminary data.</text>
</comment>
<reference evidence="2" key="1">
    <citation type="journal article" date="2023" name="Commun. Biol.">
        <title>Genome analysis of Parmales, the sister group of diatoms, reveals the evolutionary specialization of diatoms from phago-mixotrophs to photoautotrophs.</title>
        <authorList>
            <person name="Ban H."/>
            <person name="Sato S."/>
            <person name="Yoshikawa S."/>
            <person name="Yamada K."/>
            <person name="Nakamura Y."/>
            <person name="Ichinomiya M."/>
            <person name="Sato N."/>
            <person name="Blanc-Mathieu R."/>
            <person name="Endo H."/>
            <person name="Kuwata A."/>
            <person name="Ogata H."/>
        </authorList>
    </citation>
    <scope>NUCLEOTIDE SEQUENCE [LARGE SCALE GENOMIC DNA]</scope>
</reference>